<sequence>RNPITKANSSKILFKKLGINHVSAWQILREDHGLKPYKFQKRQKLTANVKGPVSKTLVHGMKSALKYCDRSWMTLQGD</sequence>
<evidence type="ECO:0000313" key="2">
    <source>
        <dbReference type="WBParaSite" id="ACRNAN_scaffold18040.g11172.t1"/>
    </source>
</evidence>
<proteinExistence type="predicted"/>
<dbReference type="Proteomes" id="UP000887540">
    <property type="component" value="Unplaced"/>
</dbReference>
<accession>A0A914D3U7</accession>
<protein>
    <submittedName>
        <fullName evidence="2">Transposase</fullName>
    </submittedName>
</protein>
<keyword evidence="1" id="KW-1185">Reference proteome</keyword>
<organism evidence="1 2">
    <name type="scientific">Acrobeloides nanus</name>
    <dbReference type="NCBI Taxonomy" id="290746"/>
    <lineage>
        <taxon>Eukaryota</taxon>
        <taxon>Metazoa</taxon>
        <taxon>Ecdysozoa</taxon>
        <taxon>Nematoda</taxon>
        <taxon>Chromadorea</taxon>
        <taxon>Rhabditida</taxon>
        <taxon>Tylenchina</taxon>
        <taxon>Cephalobomorpha</taxon>
        <taxon>Cephaloboidea</taxon>
        <taxon>Cephalobidae</taxon>
        <taxon>Acrobeloides</taxon>
    </lineage>
</organism>
<dbReference type="WBParaSite" id="ACRNAN_scaffold18040.g11172.t1">
    <property type="protein sequence ID" value="ACRNAN_scaffold18040.g11172.t1"/>
    <property type="gene ID" value="ACRNAN_scaffold18040.g11172"/>
</dbReference>
<dbReference type="AlphaFoldDB" id="A0A914D3U7"/>
<evidence type="ECO:0000313" key="1">
    <source>
        <dbReference type="Proteomes" id="UP000887540"/>
    </source>
</evidence>
<name>A0A914D3U7_9BILA</name>
<reference evidence="2" key="1">
    <citation type="submission" date="2022-11" db="UniProtKB">
        <authorList>
            <consortium name="WormBaseParasite"/>
        </authorList>
    </citation>
    <scope>IDENTIFICATION</scope>
</reference>